<dbReference type="InterPro" id="IPR001466">
    <property type="entry name" value="Beta-lactam-related"/>
</dbReference>
<proteinExistence type="predicted"/>
<organism evidence="4 5">
    <name type="scientific">Flavobacterium cerinum</name>
    <dbReference type="NCBI Taxonomy" id="2502784"/>
    <lineage>
        <taxon>Bacteria</taxon>
        <taxon>Pseudomonadati</taxon>
        <taxon>Bacteroidota</taxon>
        <taxon>Flavobacteriia</taxon>
        <taxon>Flavobacteriales</taxon>
        <taxon>Flavobacteriaceae</taxon>
        <taxon>Flavobacterium</taxon>
    </lineage>
</organism>
<name>A0A444HEF3_9FLAO</name>
<dbReference type="PROSITE" id="PS50005">
    <property type="entry name" value="TPR"/>
    <property type="match status" value="1"/>
</dbReference>
<dbReference type="SUPFAM" id="SSF56601">
    <property type="entry name" value="beta-lactamase/transpeptidase-like"/>
    <property type="match status" value="1"/>
</dbReference>
<dbReference type="AlphaFoldDB" id="A0A444HEF3"/>
<feature type="chain" id="PRO_5019285964" evidence="2">
    <location>
        <begin position="22"/>
        <end position="492"/>
    </location>
</feature>
<evidence type="ECO:0000256" key="2">
    <source>
        <dbReference type="SAM" id="SignalP"/>
    </source>
</evidence>
<dbReference type="Pfam" id="PF00144">
    <property type="entry name" value="Beta-lactamase"/>
    <property type="match status" value="1"/>
</dbReference>
<accession>A0A444HEF3</accession>
<dbReference type="PANTHER" id="PTHR46825:SF9">
    <property type="entry name" value="BETA-LACTAMASE-RELATED DOMAIN-CONTAINING PROTEIN"/>
    <property type="match status" value="1"/>
</dbReference>
<keyword evidence="2" id="KW-0732">Signal</keyword>
<comment type="caution">
    <text evidence="4">The sequence shown here is derived from an EMBL/GenBank/DDBJ whole genome shotgun (WGS) entry which is preliminary data.</text>
</comment>
<dbReference type="PROSITE" id="PS50293">
    <property type="entry name" value="TPR_REGION"/>
    <property type="match status" value="1"/>
</dbReference>
<dbReference type="Gene3D" id="1.25.40.10">
    <property type="entry name" value="Tetratricopeptide repeat domain"/>
    <property type="match status" value="1"/>
</dbReference>
<keyword evidence="1" id="KW-0802">TPR repeat</keyword>
<dbReference type="InterPro" id="IPR011990">
    <property type="entry name" value="TPR-like_helical_dom_sf"/>
</dbReference>
<dbReference type="EMBL" id="SBII01000002">
    <property type="protein sequence ID" value="RWX02588.1"/>
    <property type="molecule type" value="Genomic_DNA"/>
</dbReference>
<feature type="signal peptide" evidence="2">
    <location>
        <begin position="1"/>
        <end position="21"/>
    </location>
</feature>
<evidence type="ECO:0000256" key="1">
    <source>
        <dbReference type="PROSITE-ProRule" id="PRU00339"/>
    </source>
</evidence>
<dbReference type="SUPFAM" id="SSF48452">
    <property type="entry name" value="TPR-like"/>
    <property type="match status" value="1"/>
</dbReference>
<evidence type="ECO:0000313" key="4">
    <source>
        <dbReference type="EMBL" id="RWX02588.1"/>
    </source>
</evidence>
<dbReference type="PANTHER" id="PTHR46825">
    <property type="entry name" value="D-ALANYL-D-ALANINE-CARBOXYPEPTIDASE/ENDOPEPTIDASE AMPH"/>
    <property type="match status" value="1"/>
</dbReference>
<feature type="repeat" description="TPR" evidence="1">
    <location>
        <begin position="446"/>
        <end position="479"/>
    </location>
</feature>
<evidence type="ECO:0000313" key="5">
    <source>
        <dbReference type="Proteomes" id="UP000287527"/>
    </source>
</evidence>
<reference evidence="4 5" key="1">
    <citation type="submission" date="2019-01" db="EMBL/GenBank/DDBJ databases">
        <title>Flavobacterium sp. nov.,isolated from freshwater.</title>
        <authorList>
            <person name="Zhang R."/>
            <person name="Du Z.-J."/>
        </authorList>
    </citation>
    <scope>NUCLEOTIDE SEQUENCE [LARGE SCALE GENOMIC DNA]</scope>
    <source>
        <strain evidence="4 5">1E403</strain>
    </source>
</reference>
<dbReference type="InterPro" id="IPR050491">
    <property type="entry name" value="AmpC-like"/>
</dbReference>
<evidence type="ECO:0000259" key="3">
    <source>
        <dbReference type="Pfam" id="PF00144"/>
    </source>
</evidence>
<gene>
    <name evidence="4" type="ORF">EPI11_05070</name>
</gene>
<sequence length="492" mass="55115">MVILKKHFYILLLSISFLTQAQQTKDSIDIFLQQKMQELHIPGLQLAVIKKGQIIKTGNYGLANIEHDVSVTNESVFSINSITKVFTGIAIMQLAEEGKLKIDDPLSRHLDNLPAAWQNLTLQQLLTHTSGIPNIIDAAERVVGNGDEESAWEIVKTLPMEFKPGEKFSYNQSGYVLLGQIISKLSGMHFTKFIEERQFKIVGMKQTCFGDSYDIIPHYAGSYTTIKNIDGRWVSSNDLKNTYVGFPVFFRTATGILSTATEMAKWIIAVQDGTLLKQKESLNLLWTPAILNNGGVGGSNSLTNGYALGWPTVTRHEHPAVGPLGGRRSAFFTYLNDDLSIVVLTNLQGSDPEWFIDKIAAYYIPDMKESNGFGLSASAKKLRTELLKKGYDKASEIAVKLKKKDASFKLTENELNDWGYKLLRQDKKAEAFHIFKLNVKLYPQSGNTYDSLGEVYELMGNRKSAIENYKRSLELDPHNTNASNILKKLETK</sequence>
<dbReference type="GO" id="GO:0016787">
    <property type="term" value="F:hydrolase activity"/>
    <property type="evidence" value="ECO:0007669"/>
    <property type="project" value="UniProtKB-KW"/>
</dbReference>
<dbReference type="RefSeq" id="WP_128388857.1">
    <property type="nucleotide sequence ID" value="NZ_SBII01000002.1"/>
</dbReference>
<keyword evidence="5" id="KW-1185">Reference proteome</keyword>
<dbReference type="Proteomes" id="UP000287527">
    <property type="component" value="Unassembled WGS sequence"/>
</dbReference>
<feature type="domain" description="Beta-lactamase-related" evidence="3">
    <location>
        <begin position="31"/>
        <end position="358"/>
    </location>
</feature>
<dbReference type="InterPro" id="IPR012338">
    <property type="entry name" value="Beta-lactam/transpept-like"/>
</dbReference>
<dbReference type="Gene3D" id="3.40.710.10">
    <property type="entry name" value="DD-peptidase/beta-lactamase superfamily"/>
    <property type="match status" value="1"/>
</dbReference>
<dbReference type="InterPro" id="IPR019734">
    <property type="entry name" value="TPR_rpt"/>
</dbReference>
<dbReference type="OrthoDB" id="9793489at2"/>
<keyword evidence="4" id="KW-0378">Hydrolase</keyword>
<dbReference type="SMART" id="SM00028">
    <property type="entry name" value="TPR"/>
    <property type="match status" value="1"/>
</dbReference>
<protein>
    <submittedName>
        <fullName evidence="4">Serine hydrolase</fullName>
    </submittedName>
</protein>